<evidence type="ECO:0000256" key="1">
    <source>
        <dbReference type="ARBA" id="ARBA00004370"/>
    </source>
</evidence>
<evidence type="ECO:0000313" key="8">
    <source>
        <dbReference type="Proteomes" id="UP000622890"/>
    </source>
</evidence>
<evidence type="ECO:0000313" key="7">
    <source>
        <dbReference type="EMBL" id="MBK4738206.1"/>
    </source>
</evidence>
<dbReference type="Pfam" id="PF00015">
    <property type="entry name" value="MCPsignal"/>
    <property type="match status" value="1"/>
</dbReference>
<evidence type="ECO:0000256" key="3">
    <source>
        <dbReference type="ARBA" id="ARBA00029447"/>
    </source>
</evidence>
<dbReference type="CDD" id="cd11386">
    <property type="entry name" value="MCP_signal"/>
    <property type="match status" value="1"/>
</dbReference>
<keyword evidence="2" id="KW-0488">Methylation</keyword>
<dbReference type="EMBL" id="JAEPBG010000018">
    <property type="protein sequence ID" value="MBK4738206.1"/>
    <property type="molecule type" value="Genomic_DNA"/>
</dbReference>
<organism evidence="7 8">
    <name type="scientific">Noviherbaspirillum pedocola</name>
    <dbReference type="NCBI Taxonomy" id="2801341"/>
    <lineage>
        <taxon>Bacteria</taxon>
        <taxon>Pseudomonadati</taxon>
        <taxon>Pseudomonadota</taxon>
        <taxon>Betaproteobacteria</taxon>
        <taxon>Burkholderiales</taxon>
        <taxon>Oxalobacteraceae</taxon>
        <taxon>Noviherbaspirillum</taxon>
    </lineage>
</organism>
<dbReference type="GO" id="GO:0007165">
    <property type="term" value="P:signal transduction"/>
    <property type="evidence" value="ECO:0007669"/>
    <property type="project" value="UniProtKB-KW"/>
</dbReference>
<dbReference type="InterPro" id="IPR051310">
    <property type="entry name" value="MCP_chemotaxis"/>
</dbReference>
<feature type="compositionally biased region" description="Low complexity" evidence="5">
    <location>
        <begin position="503"/>
        <end position="519"/>
    </location>
</feature>
<dbReference type="InterPro" id="IPR004089">
    <property type="entry name" value="MCPsignal_dom"/>
</dbReference>
<dbReference type="FunFam" id="1.10.287.950:FF:000001">
    <property type="entry name" value="Methyl-accepting chemotaxis sensory transducer"/>
    <property type="match status" value="1"/>
</dbReference>
<keyword evidence="8" id="KW-1185">Reference proteome</keyword>
<dbReference type="GO" id="GO:0004888">
    <property type="term" value="F:transmembrane signaling receptor activity"/>
    <property type="evidence" value="ECO:0007669"/>
    <property type="project" value="TreeGrafter"/>
</dbReference>
<dbReference type="PANTHER" id="PTHR43531">
    <property type="entry name" value="PROTEIN ICFG"/>
    <property type="match status" value="1"/>
</dbReference>
<evidence type="ECO:0000259" key="6">
    <source>
        <dbReference type="PROSITE" id="PS50111"/>
    </source>
</evidence>
<sequence length="550" mass="58295">MSLLIAVGALGLIRMHQIEARLDHIAEVNMRKMTLLNDMAESVHVVQRVMRTLILLGDVPQAEKEREKIVAARKRYDEAAASLDAMPGTEAGLALRRKARDLAETVRPLNSELVELARAGRAREATEILLKRDIAANQAWIDAIEENVAMQKTLTATDVEAAHQAYHNASTMELLLIALGVAAALLSGWLLSRGLLRQLGGEPAYAAQVASQIAAGDLSVEVHVKPGDRSSLMFAMRTMRDNLAGIVNGVRRDAEAIAAACAQIATGNMDLSARTEQQASSLEETAASVEELTSTVKTNADHARDASALAESASDIAVQGEQAMNDAMHTMDAISESSKRIVDIIGVIDGIAFQTNILALNAAVEAARAGDQGRGFAVVASEVRSLAQRSASAAREIKLLIQDSVGKVASGSEQVQRTGETMRRLVDSVNNVSALIGQITVASSEQSGGIEQINVAIAHIDGVTQQNAALVEQSAAASAQLKDLAQQLCDAVASFRLDSAPHHSAAPASLAPPRAAVPAMVQSPKPPKPATRRLQGDSNARANTEEWEVF</sequence>
<dbReference type="GO" id="GO:0005886">
    <property type="term" value="C:plasma membrane"/>
    <property type="evidence" value="ECO:0007669"/>
    <property type="project" value="TreeGrafter"/>
</dbReference>
<gene>
    <name evidence="7" type="ORF">JJB74_26585</name>
</gene>
<evidence type="ECO:0000256" key="2">
    <source>
        <dbReference type="ARBA" id="ARBA00022481"/>
    </source>
</evidence>
<dbReference type="Gene3D" id="1.10.287.950">
    <property type="entry name" value="Methyl-accepting chemotaxis protein"/>
    <property type="match status" value="1"/>
</dbReference>
<dbReference type="Proteomes" id="UP000622890">
    <property type="component" value="Unassembled WGS sequence"/>
</dbReference>
<proteinExistence type="inferred from homology"/>
<comment type="caution">
    <text evidence="7">The sequence shown here is derived from an EMBL/GenBank/DDBJ whole genome shotgun (WGS) entry which is preliminary data.</text>
</comment>
<name>A0A934W473_9BURK</name>
<comment type="subcellular location">
    <subcellularLocation>
        <location evidence="1">Membrane</location>
    </subcellularLocation>
</comment>
<dbReference type="GO" id="GO:0006935">
    <property type="term" value="P:chemotaxis"/>
    <property type="evidence" value="ECO:0007669"/>
    <property type="project" value="TreeGrafter"/>
</dbReference>
<keyword evidence="4" id="KW-0807">Transducer</keyword>
<accession>A0A934W473</accession>
<dbReference type="CDD" id="cd19411">
    <property type="entry name" value="MCP2201-like_sensor"/>
    <property type="match status" value="1"/>
</dbReference>
<dbReference type="AlphaFoldDB" id="A0A934W473"/>
<evidence type="ECO:0000256" key="4">
    <source>
        <dbReference type="PROSITE-ProRule" id="PRU00284"/>
    </source>
</evidence>
<dbReference type="Pfam" id="PF12729">
    <property type="entry name" value="4HB_MCP_1"/>
    <property type="match status" value="1"/>
</dbReference>
<dbReference type="SUPFAM" id="SSF58104">
    <property type="entry name" value="Methyl-accepting chemotaxis protein (MCP) signaling domain"/>
    <property type="match status" value="1"/>
</dbReference>
<dbReference type="InterPro" id="IPR024478">
    <property type="entry name" value="HlyB_4HB_MCP"/>
</dbReference>
<comment type="similarity">
    <text evidence="3">Belongs to the methyl-accepting chemotaxis (MCP) protein family.</text>
</comment>
<dbReference type="PANTHER" id="PTHR43531:SF14">
    <property type="entry name" value="METHYL-ACCEPTING CHEMOTAXIS PROTEIN I-RELATED"/>
    <property type="match status" value="1"/>
</dbReference>
<evidence type="ECO:0000256" key="5">
    <source>
        <dbReference type="SAM" id="MobiDB-lite"/>
    </source>
</evidence>
<dbReference type="PROSITE" id="PS50111">
    <property type="entry name" value="CHEMOTAXIS_TRANSDUC_2"/>
    <property type="match status" value="1"/>
</dbReference>
<protein>
    <submittedName>
        <fullName evidence="7">MCP four helix bundle domain-containing protein</fullName>
    </submittedName>
</protein>
<feature type="domain" description="Methyl-accepting transducer" evidence="6">
    <location>
        <begin position="253"/>
        <end position="482"/>
    </location>
</feature>
<feature type="region of interest" description="Disordered" evidence="5">
    <location>
        <begin position="503"/>
        <end position="550"/>
    </location>
</feature>
<dbReference type="SMART" id="SM00283">
    <property type="entry name" value="MA"/>
    <property type="match status" value="1"/>
</dbReference>
<dbReference type="InterPro" id="IPR047347">
    <property type="entry name" value="YvaQ-like_sensor"/>
</dbReference>
<reference evidence="7" key="1">
    <citation type="submission" date="2021-01" db="EMBL/GenBank/DDBJ databases">
        <title>Genome sequence of strain Noviherbaspirillum sp. DKR-6.</title>
        <authorList>
            <person name="Chaudhary D.K."/>
        </authorList>
    </citation>
    <scope>NUCLEOTIDE SEQUENCE</scope>
    <source>
        <strain evidence="7">DKR-6</strain>
    </source>
</reference>